<dbReference type="AlphaFoldDB" id="A0A8S2W6I7"/>
<dbReference type="InterPro" id="IPR011990">
    <property type="entry name" value="TPR-like_helical_dom_sf"/>
</dbReference>
<protein>
    <recommendedName>
        <fullName evidence="3">Tetratricopeptide repeat protein</fullName>
    </recommendedName>
</protein>
<feature type="non-terminal residue" evidence="1">
    <location>
        <position position="58"/>
    </location>
</feature>
<proteinExistence type="predicted"/>
<gene>
    <name evidence="1" type="ORF">GIL414_LOCUS31679</name>
</gene>
<evidence type="ECO:0000313" key="1">
    <source>
        <dbReference type="EMBL" id="CAF4434448.1"/>
    </source>
</evidence>
<name>A0A8S2W6I7_9BILA</name>
<sequence>MLQTRQPNDPEIGTSLNSIAAVHAKTGNYIQAEESFKKAFEIWKQAYGEDNPKVAMCL</sequence>
<evidence type="ECO:0008006" key="3">
    <source>
        <dbReference type="Google" id="ProtNLM"/>
    </source>
</evidence>
<dbReference type="Gene3D" id="1.25.40.10">
    <property type="entry name" value="Tetratricopeptide repeat domain"/>
    <property type="match status" value="1"/>
</dbReference>
<organism evidence="1 2">
    <name type="scientific">Rotaria magnacalcarata</name>
    <dbReference type="NCBI Taxonomy" id="392030"/>
    <lineage>
        <taxon>Eukaryota</taxon>
        <taxon>Metazoa</taxon>
        <taxon>Spiralia</taxon>
        <taxon>Gnathifera</taxon>
        <taxon>Rotifera</taxon>
        <taxon>Eurotatoria</taxon>
        <taxon>Bdelloidea</taxon>
        <taxon>Philodinida</taxon>
        <taxon>Philodinidae</taxon>
        <taxon>Rotaria</taxon>
    </lineage>
</organism>
<accession>A0A8S2W6I7</accession>
<reference evidence="1" key="1">
    <citation type="submission" date="2021-02" db="EMBL/GenBank/DDBJ databases">
        <authorList>
            <person name="Nowell W R."/>
        </authorList>
    </citation>
    <scope>NUCLEOTIDE SEQUENCE</scope>
</reference>
<dbReference type="SUPFAM" id="SSF48452">
    <property type="entry name" value="TPR-like"/>
    <property type="match status" value="1"/>
</dbReference>
<dbReference type="Proteomes" id="UP000681720">
    <property type="component" value="Unassembled WGS sequence"/>
</dbReference>
<dbReference type="EMBL" id="CAJOBJ010064970">
    <property type="protein sequence ID" value="CAF4434448.1"/>
    <property type="molecule type" value="Genomic_DNA"/>
</dbReference>
<evidence type="ECO:0000313" key="2">
    <source>
        <dbReference type="Proteomes" id="UP000681720"/>
    </source>
</evidence>
<dbReference type="Pfam" id="PF13424">
    <property type="entry name" value="TPR_12"/>
    <property type="match status" value="1"/>
</dbReference>
<comment type="caution">
    <text evidence="1">The sequence shown here is derived from an EMBL/GenBank/DDBJ whole genome shotgun (WGS) entry which is preliminary data.</text>
</comment>
<feature type="non-terminal residue" evidence="1">
    <location>
        <position position="1"/>
    </location>
</feature>